<organism evidence="2 3">
    <name type="scientific">Kutzneria chonburiensis</name>
    <dbReference type="NCBI Taxonomy" id="1483604"/>
    <lineage>
        <taxon>Bacteria</taxon>
        <taxon>Bacillati</taxon>
        <taxon>Actinomycetota</taxon>
        <taxon>Actinomycetes</taxon>
        <taxon>Pseudonocardiales</taxon>
        <taxon>Pseudonocardiaceae</taxon>
        <taxon>Kutzneria</taxon>
    </lineage>
</organism>
<reference evidence="2 3" key="1">
    <citation type="submission" date="2024-09" db="EMBL/GenBank/DDBJ databases">
        <authorList>
            <person name="Sun Q."/>
            <person name="Mori K."/>
        </authorList>
    </citation>
    <scope>NUCLEOTIDE SEQUENCE [LARGE SCALE GENOMIC DNA]</scope>
    <source>
        <strain evidence="2 3">TBRC 1432</strain>
    </source>
</reference>
<proteinExistence type="predicted"/>
<dbReference type="Proteomes" id="UP001589810">
    <property type="component" value="Unassembled WGS sequence"/>
</dbReference>
<dbReference type="InterPro" id="IPR032371">
    <property type="entry name" value="DUF4873"/>
</dbReference>
<name>A0ABV6N4E5_9PSEU</name>
<sequence length="104" mass="11731">MTDEHGDEGYTGDAVLVDGEREVKVRAVLRGYFQPIDGRYHWYGRLDADQTVTELVEGGRKELRLRTPEGEATATLSDPDPWQRYRVTGTSRPPFAVETVPAHD</sequence>
<feature type="domain" description="DUF4873" evidence="1">
    <location>
        <begin position="7"/>
        <end position="97"/>
    </location>
</feature>
<accession>A0ABV6N4E5</accession>
<protein>
    <submittedName>
        <fullName evidence="2">DUF4873 domain-containing protein</fullName>
    </submittedName>
</protein>
<gene>
    <name evidence="2" type="ORF">ACFFH7_38550</name>
</gene>
<keyword evidence="3" id="KW-1185">Reference proteome</keyword>
<evidence type="ECO:0000259" key="1">
    <source>
        <dbReference type="Pfam" id="PF16170"/>
    </source>
</evidence>
<evidence type="ECO:0000313" key="3">
    <source>
        <dbReference type="Proteomes" id="UP001589810"/>
    </source>
</evidence>
<dbReference type="Pfam" id="PF16170">
    <property type="entry name" value="DUF4873"/>
    <property type="match status" value="1"/>
</dbReference>
<dbReference type="EMBL" id="JBHLUD010000013">
    <property type="protein sequence ID" value="MFC0547463.1"/>
    <property type="molecule type" value="Genomic_DNA"/>
</dbReference>
<comment type="caution">
    <text evidence="2">The sequence shown here is derived from an EMBL/GenBank/DDBJ whole genome shotgun (WGS) entry which is preliminary data.</text>
</comment>
<evidence type="ECO:0000313" key="2">
    <source>
        <dbReference type="EMBL" id="MFC0547463.1"/>
    </source>
</evidence>
<dbReference type="RefSeq" id="WP_273937690.1">
    <property type="nucleotide sequence ID" value="NZ_CP097263.1"/>
</dbReference>